<evidence type="ECO:0000256" key="2">
    <source>
        <dbReference type="ARBA" id="ARBA00005165"/>
    </source>
</evidence>
<feature type="binding site" evidence="10">
    <location>
        <position position="158"/>
    </location>
    <ligand>
        <name>4-amino-2-methyl-5-(diphosphooxymethyl)pyrimidine</name>
        <dbReference type="ChEBI" id="CHEBI:57841"/>
    </ligand>
</feature>
<dbReference type="CDD" id="cd00564">
    <property type="entry name" value="TMP_TenI"/>
    <property type="match status" value="1"/>
</dbReference>
<evidence type="ECO:0000313" key="15">
    <source>
        <dbReference type="Proteomes" id="UP000595374"/>
    </source>
</evidence>
<feature type="binding site" evidence="10">
    <location>
        <begin position="155"/>
        <end position="157"/>
    </location>
    <ligand>
        <name>2-[(2R,5Z)-2-carboxy-4-methylthiazol-5(2H)-ylidene]ethyl phosphate</name>
        <dbReference type="ChEBI" id="CHEBI:62899"/>
    </ligand>
</feature>
<evidence type="ECO:0000256" key="7">
    <source>
        <dbReference type="ARBA" id="ARBA00047334"/>
    </source>
</evidence>
<dbReference type="Pfam" id="PF02581">
    <property type="entry name" value="TMP-TENI"/>
    <property type="match status" value="1"/>
</dbReference>
<dbReference type="GO" id="GO:0004789">
    <property type="term" value="F:thiamine-phosphate diphosphorylase activity"/>
    <property type="evidence" value="ECO:0007669"/>
    <property type="project" value="UniProtKB-UniRule"/>
</dbReference>
<comment type="function">
    <text evidence="1 10">Condenses 4-methyl-5-(beta-hydroxyethyl)thiazole monophosphate (THZ-P) and 2-methyl-4-amino-5-hydroxymethyl pyrimidine pyrophosphate (HMP-PP) to form thiamine monophosphate (TMP).</text>
</comment>
<feature type="binding site" evidence="10">
    <location>
        <position position="109"/>
    </location>
    <ligand>
        <name>Mg(2+)</name>
        <dbReference type="ChEBI" id="CHEBI:18420"/>
    </ligand>
</feature>
<comment type="catalytic activity">
    <reaction evidence="9 10 11">
        <text>2-[(2R,5Z)-2-carboxy-4-methylthiazol-5(2H)-ylidene]ethyl phosphate + 4-amino-2-methyl-5-(diphosphooxymethyl)pyrimidine + 2 H(+) = thiamine phosphate + CO2 + diphosphate</text>
        <dbReference type="Rhea" id="RHEA:47844"/>
        <dbReference type="ChEBI" id="CHEBI:15378"/>
        <dbReference type="ChEBI" id="CHEBI:16526"/>
        <dbReference type="ChEBI" id="CHEBI:33019"/>
        <dbReference type="ChEBI" id="CHEBI:37575"/>
        <dbReference type="ChEBI" id="CHEBI:57841"/>
        <dbReference type="ChEBI" id="CHEBI:62899"/>
        <dbReference type="EC" id="2.5.1.3"/>
    </reaction>
</comment>
<dbReference type="AlphaFoldDB" id="A0A7T3ZZ93"/>
<evidence type="ECO:0000256" key="6">
    <source>
        <dbReference type="ARBA" id="ARBA00022977"/>
    </source>
</evidence>
<protein>
    <recommendedName>
        <fullName evidence="10">Thiamine-phosphate synthase</fullName>
        <shortName evidence="10">TP synthase</shortName>
        <shortName evidence="10">TPS</shortName>
        <ecNumber evidence="10">2.5.1.3</ecNumber>
    </recommendedName>
    <alternativeName>
        <fullName evidence="10">Thiamine-phosphate pyrophosphorylase</fullName>
        <shortName evidence="10">TMP pyrophosphorylase</shortName>
        <shortName evidence="10">TMP-PPase</shortName>
    </alternativeName>
</protein>
<name>A0A7T3ZZ93_9MICO</name>
<dbReference type="InterPro" id="IPR034291">
    <property type="entry name" value="TMP_synthase"/>
</dbReference>
<feature type="binding site" evidence="10">
    <location>
        <position position="86"/>
    </location>
    <ligand>
        <name>Mg(2+)</name>
        <dbReference type="ChEBI" id="CHEBI:18420"/>
    </ligand>
</feature>
<dbReference type="PANTHER" id="PTHR20857">
    <property type="entry name" value="THIAMINE-PHOSPHATE PYROPHOSPHORYLASE"/>
    <property type="match status" value="1"/>
</dbReference>
<gene>
    <name evidence="10 14" type="primary">thiE</name>
    <name evidence="14" type="ORF">I6H47_16750</name>
</gene>
<dbReference type="GO" id="GO:0005737">
    <property type="term" value="C:cytoplasm"/>
    <property type="evidence" value="ECO:0007669"/>
    <property type="project" value="TreeGrafter"/>
</dbReference>
<reference evidence="14 15" key="1">
    <citation type="submission" date="2020-12" db="EMBL/GenBank/DDBJ databases">
        <title>FDA dAtabase for Regulatory Grade micrObial Sequences (FDA-ARGOS): Supporting development and validation of Infectious Disease Dx tests.</title>
        <authorList>
            <person name="Sproer C."/>
            <person name="Gronow S."/>
            <person name="Severitt S."/>
            <person name="Schroder I."/>
            <person name="Tallon L."/>
            <person name="Sadzewicz L."/>
            <person name="Zhao X."/>
            <person name="Boylan J."/>
            <person name="Ott S."/>
            <person name="Bowen H."/>
            <person name="Vavikolanu K."/>
            <person name="Mehta A."/>
            <person name="Aluvathingal J."/>
            <person name="Nadendla S."/>
            <person name="Lowell S."/>
            <person name="Myers T."/>
            <person name="Yan Y."/>
            <person name="Sichtig H."/>
        </authorList>
    </citation>
    <scope>NUCLEOTIDE SEQUENCE [LARGE SCALE GENOMIC DNA]</scope>
    <source>
        <strain evidence="14 15">FDAARGOS_990</strain>
    </source>
</reference>
<dbReference type="Proteomes" id="UP000595374">
    <property type="component" value="Chromosome"/>
</dbReference>
<dbReference type="PANTHER" id="PTHR20857:SF23">
    <property type="entry name" value="THIAMINE BIOSYNTHETIC BIFUNCTIONAL ENZYME"/>
    <property type="match status" value="1"/>
</dbReference>
<comment type="similarity">
    <text evidence="10 11">Belongs to the thiamine-phosphate synthase family.</text>
</comment>
<dbReference type="InterPro" id="IPR022998">
    <property type="entry name" value="ThiamineP_synth_TenI"/>
</dbReference>
<comment type="pathway">
    <text evidence="2 10 12">Cofactor biosynthesis; thiamine diphosphate biosynthesis; thiamine phosphate from 4-amino-2-methyl-5-diphosphomethylpyrimidine and 4-methyl-5-(2-phosphoethyl)-thiazole: step 1/1.</text>
</comment>
<evidence type="ECO:0000256" key="4">
    <source>
        <dbReference type="ARBA" id="ARBA00022723"/>
    </source>
</evidence>
<dbReference type="NCBIfam" id="TIGR00693">
    <property type="entry name" value="thiE"/>
    <property type="match status" value="1"/>
</dbReference>
<dbReference type="SUPFAM" id="SSF51391">
    <property type="entry name" value="Thiamin phosphate synthase"/>
    <property type="match status" value="1"/>
</dbReference>
<proteinExistence type="inferred from homology"/>
<keyword evidence="6 10" id="KW-0784">Thiamine biosynthesis</keyword>
<keyword evidence="3 10" id="KW-0808">Transferase</keyword>
<evidence type="ECO:0000256" key="3">
    <source>
        <dbReference type="ARBA" id="ARBA00022679"/>
    </source>
</evidence>
<accession>A0A7T3ZZ93</accession>
<evidence type="ECO:0000256" key="9">
    <source>
        <dbReference type="ARBA" id="ARBA00047883"/>
    </source>
</evidence>
<dbReference type="EC" id="2.5.1.3" evidence="10"/>
<dbReference type="UniPathway" id="UPA00060">
    <property type="reaction ID" value="UER00141"/>
</dbReference>
<evidence type="ECO:0000256" key="11">
    <source>
        <dbReference type="RuleBase" id="RU003826"/>
    </source>
</evidence>
<dbReference type="HAMAP" id="MF_00097">
    <property type="entry name" value="TMP_synthase"/>
    <property type="match status" value="1"/>
</dbReference>
<sequence length="241" mass="24507">MSATSERLAGVDARLYLVTDSAQCREAGRTVAETVLAAVRGGAGIVQVRDKDIDDTEFLTLTREVIAAVGEAVAGTDRRVPLFLNDRVAVTRHLLDEGADVHIHVGQTDTPVTEVRDLVGPDPLIGLSAASAAEFAAARATGAVDLVGIGPVFDTTTKTDAPAGIGPDRLGDLTAEAGLPAVAIGGIDAGRVTQLRGRGLLGFCVVSAICRAADPEQAARELLTAYGDGSEPGAGEDGGAA</sequence>
<feature type="domain" description="Thiamine phosphate synthase/TenI" evidence="13">
    <location>
        <begin position="15"/>
        <end position="209"/>
    </location>
</feature>
<keyword evidence="5 10" id="KW-0460">Magnesium</keyword>
<evidence type="ECO:0000259" key="13">
    <source>
        <dbReference type="Pfam" id="PF02581"/>
    </source>
</evidence>
<dbReference type="GO" id="GO:0009228">
    <property type="term" value="P:thiamine biosynthetic process"/>
    <property type="evidence" value="ECO:0007669"/>
    <property type="project" value="UniProtKB-KW"/>
</dbReference>
<comment type="catalytic activity">
    <reaction evidence="8 10 11">
        <text>2-(2-carboxy-4-methylthiazol-5-yl)ethyl phosphate + 4-amino-2-methyl-5-(diphosphooxymethyl)pyrimidine + 2 H(+) = thiamine phosphate + CO2 + diphosphate</text>
        <dbReference type="Rhea" id="RHEA:47848"/>
        <dbReference type="ChEBI" id="CHEBI:15378"/>
        <dbReference type="ChEBI" id="CHEBI:16526"/>
        <dbReference type="ChEBI" id="CHEBI:33019"/>
        <dbReference type="ChEBI" id="CHEBI:37575"/>
        <dbReference type="ChEBI" id="CHEBI:57841"/>
        <dbReference type="ChEBI" id="CHEBI:62890"/>
        <dbReference type="EC" id="2.5.1.3"/>
    </reaction>
</comment>
<dbReference type="Gene3D" id="3.20.20.70">
    <property type="entry name" value="Aldolase class I"/>
    <property type="match status" value="1"/>
</dbReference>
<evidence type="ECO:0000256" key="10">
    <source>
        <dbReference type="HAMAP-Rule" id="MF_00097"/>
    </source>
</evidence>
<evidence type="ECO:0000256" key="8">
    <source>
        <dbReference type="ARBA" id="ARBA00047851"/>
    </source>
</evidence>
<evidence type="ECO:0000256" key="5">
    <source>
        <dbReference type="ARBA" id="ARBA00022842"/>
    </source>
</evidence>
<evidence type="ECO:0000256" key="12">
    <source>
        <dbReference type="RuleBase" id="RU004253"/>
    </source>
</evidence>
<dbReference type="GO" id="GO:0009229">
    <property type="term" value="P:thiamine diphosphate biosynthetic process"/>
    <property type="evidence" value="ECO:0007669"/>
    <property type="project" value="UniProtKB-UniRule"/>
</dbReference>
<feature type="binding site" evidence="10">
    <location>
        <position position="85"/>
    </location>
    <ligand>
        <name>4-amino-2-methyl-5-(diphosphooxymethyl)pyrimidine</name>
        <dbReference type="ChEBI" id="CHEBI:57841"/>
    </ligand>
</feature>
<evidence type="ECO:0000256" key="1">
    <source>
        <dbReference type="ARBA" id="ARBA00003814"/>
    </source>
</evidence>
<feature type="binding site" evidence="10">
    <location>
        <position position="128"/>
    </location>
    <ligand>
        <name>4-amino-2-methyl-5-(diphosphooxymethyl)pyrimidine</name>
        <dbReference type="ChEBI" id="CHEBI:57841"/>
    </ligand>
</feature>
<dbReference type="GO" id="GO:0000287">
    <property type="term" value="F:magnesium ion binding"/>
    <property type="evidence" value="ECO:0007669"/>
    <property type="project" value="UniProtKB-UniRule"/>
</dbReference>
<dbReference type="EMBL" id="CP065989">
    <property type="protein sequence ID" value="QQB14358.1"/>
    <property type="molecule type" value="Genomic_DNA"/>
</dbReference>
<dbReference type="InterPro" id="IPR036206">
    <property type="entry name" value="ThiamineP_synth_sf"/>
</dbReference>
<organism evidence="14 15">
    <name type="scientific">Brevibacterium casei</name>
    <dbReference type="NCBI Taxonomy" id="33889"/>
    <lineage>
        <taxon>Bacteria</taxon>
        <taxon>Bacillati</taxon>
        <taxon>Actinomycetota</taxon>
        <taxon>Actinomycetes</taxon>
        <taxon>Micrococcales</taxon>
        <taxon>Brevibacteriaceae</taxon>
        <taxon>Brevibacterium</taxon>
    </lineage>
</organism>
<comment type="cofactor">
    <cofactor evidence="10">
        <name>Mg(2+)</name>
        <dbReference type="ChEBI" id="CHEBI:18420"/>
    </cofactor>
    <text evidence="10">Binds 1 Mg(2+) ion per subunit.</text>
</comment>
<feature type="binding site" evidence="10">
    <location>
        <begin position="206"/>
        <end position="207"/>
    </location>
    <ligand>
        <name>2-[(2R,5Z)-2-carboxy-4-methylthiazol-5(2H)-ylidene]ethyl phosphate</name>
        <dbReference type="ChEBI" id="CHEBI:62899"/>
    </ligand>
</feature>
<evidence type="ECO:0000313" key="14">
    <source>
        <dbReference type="EMBL" id="QQB14358.1"/>
    </source>
</evidence>
<dbReference type="InterPro" id="IPR013785">
    <property type="entry name" value="Aldolase_TIM"/>
</dbReference>
<keyword evidence="4 10" id="KW-0479">Metal-binding</keyword>
<feature type="binding site" evidence="10">
    <location>
        <position position="186"/>
    </location>
    <ligand>
        <name>2-[(2R,5Z)-2-carboxy-4-methylthiazol-5(2H)-ylidene]ethyl phosphate</name>
        <dbReference type="ChEBI" id="CHEBI:62899"/>
    </ligand>
</feature>
<dbReference type="RefSeq" id="WP_198499428.1">
    <property type="nucleotide sequence ID" value="NZ_CP065989.1"/>
</dbReference>
<comment type="catalytic activity">
    <reaction evidence="7 10 11">
        <text>4-methyl-5-(2-phosphooxyethyl)-thiazole + 4-amino-2-methyl-5-(diphosphooxymethyl)pyrimidine + H(+) = thiamine phosphate + diphosphate</text>
        <dbReference type="Rhea" id="RHEA:22328"/>
        <dbReference type="ChEBI" id="CHEBI:15378"/>
        <dbReference type="ChEBI" id="CHEBI:33019"/>
        <dbReference type="ChEBI" id="CHEBI:37575"/>
        <dbReference type="ChEBI" id="CHEBI:57841"/>
        <dbReference type="ChEBI" id="CHEBI:58296"/>
        <dbReference type="EC" id="2.5.1.3"/>
    </reaction>
</comment>
<feature type="binding site" evidence="10">
    <location>
        <begin position="47"/>
        <end position="51"/>
    </location>
    <ligand>
        <name>4-amino-2-methyl-5-(diphosphooxymethyl)pyrimidine</name>
        <dbReference type="ChEBI" id="CHEBI:57841"/>
    </ligand>
</feature>